<proteinExistence type="predicted"/>
<evidence type="ECO:0000313" key="1">
    <source>
        <dbReference type="EMBL" id="VEA72994.1"/>
    </source>
</evidence>
<dbReference type="AlphaFoldDB" id="A0A447QSH4"/>
<accession>A0A447QSH4</accession>
<evidence type="ECO:0000313" key="2">
    <source>
        <dbReference type="Proteomes" id="UP000271603"/>
    </source>
</evidence>
<dbReference type="InterPro" id="IPR017739">
    <property type="entry name" value="T6SS-assoc_VCA0119"/>
</dbReference>
<dbReference type="PANTHER" id="PTHR37024:SF5">
    <property type="entry name" value="IMPA N-TERMINAL DOMAIN-CONTAINING PROTEIN"/>
    <property type="match status" value="1"/>
</dbReference>
<name>A0A447QSH4_SERRU</name>
<dbReference type="Proteomes" id="UP000271603">
    <property type="component" value="Chromosome"/>
</dbReference>
<gene>
    <name evidence="1" type="ORF">NCTC9419_04613</name>
</gene>
<organism evidence="1 2">
    <name type="scientific">Serratia rubidaea</name>
    <name type="common">Serratia marinorubra</name>
    <dbReference type="NCBI Taxonomy" id="61652"/>
    <lineage>
        <taxon>Bacteria</taxon>
        <taxon>Pseudomonadati</taxon>
        <taxon>Pseudomonadota</taxon>
        <taxon>Gammaproteobacteria</taxon>
        <taxon>Enterobacterales</taxon>
        <taxon>Yersiniaceae</taxon>
        <taxon>Serratia</taxon>
    </lineage>
</organism>
<dbReference type="Pfam" id="PF16989">
    <property type="entry name" value="T6SS_VasJ"/>
    <property type="match status" value="1"/>
</dbReference>
<reference evidence="1 2" key="1">
    <citation type="submission" date="2018-12" db="EMBL/GenBank/DDBJ databases">
        <authorList>
            <consortium name="Pathogen Informatics"/>
        </authorList>
    </citation>
    <scope>NUCLEOTIDE SEQUENCE [LARGE SCALE GENOMIC DNA]</scope>
    <source>
        <strain evidence="1 2">NCTC9419</strain>
    </source>
</reference>
<dbReference type="EMBL" id="LR134155">
    <property type="protein sequence ID" value="VEA72994.1"/>
    <property type="molecule type" value="Genomic_DNA"/>
</dbReference>
<sequence length="94" mass="11071">MWLDLQWYLYQALTRIGGMHEAWADIVRQDLRGVLHRLSGVESLAWNDGSPFADEVTLNWINQHVLDSAEGWATTWKARPPPRRMTFCCWSRKR</sequence>
<dbReference type="PANTHER" id="PTHR37024">
    <property type="entry name" value="TYPE VI SECRETION SYSTEM DUF2094 AND IMPA-RELATED DOMAIN PROTEIN"/>
    <property type="match status" value="1"/>
</dbReference>
<protein>
    <submittedName>
        <fullName evidence="1">Uncharacterized protein conserved in bacteria</fullName>
    </submittedName>
</protein>